<dbReference type="SMART" id="SM00283">
    <property type="entry name" value="MA"/>
    <property type="match status" value="1"/>
</dbReference>
<feature type="transmembrane region" description="Helical" evidence="7">
    <location>
        <begin position="32"/>
        <end position="51"/>
    </location>
</feature>
<comment type="caution">
    <text evidence="10">The sequence shown here is derived from an EMBL/GenBank/DDBJ whole genome shotgun (WGS) entry which is preliminary data.</text>
</comment>
<dbReference type="InterPro" id="IPR003660">
    <property type="entry name" value="HAMP_dom"/>
</dbReference>
<dbReference type="PANTHER" id="PTHR32089">
    <property type="entry name" value="METHYL-ACCEPTING CHEMOTAXIS PROTEIN MCPB"/>
    <property type="match status" value="1"/>
</dbReference>
<keyword evidence="2 7" id="KW-1133">Transmembrane helix</keyword>
<protein>
    <submittedName>
        <fullName evidence="10">HAMP domain-containing protein</fullName>
    </submittedName>
</protein>
<feature type="domain" description="HAMP" evidence="9">
    <location>
        <begin position="241"/>
        <end position="293"/>
    </location>
</feature>
<dbReference type="InterPro" id="IPR004089">
    <property type="entry name" value="MCPsignal_dom"/>
</dbReference>
<evidence type="ECO:0000259" key="9">
    <source>
        <dbReference type="PROSITE" id="PS50885"/>
    </source>
</evidence>
<dbReference type="AlphaFoldDB" id="A0A6L7EZ60"/>
<feature type="region of interest" description="Disordered" evidence="6">
    <location>
        <begin position="1"/>
        <end position="21"/>
    </location>
</feature>
<dbReference type="EMBL" id="WUEK01000002">
    <property type="protein sequence ID" value="MXG88872.1"/>
    <property type="molecule type" value="Genomic_DNA"/>
</dbReference>
<evidence type="ECO:0000256" key="5">
    <source>
        <dbReference type="PROSITE-ProRule" id="PRU00284"/>
    </source>
</evidence>
<evidence type="ECO:0000313" key="10">
    <source>
        <dbReference type="EMBL" id="MXG88872.1"/>
    </source>
</evidence>
<name>A0A6L7EZ60_9ACTN</name>
<organism evidence="10 11">
    <name type="scientific">Nocardioides flavescens</name>
    <dbReference type="NCBI Taxonomy" id="2691959"/>
    <lineage>
        <taxon>Bacteria</taxon>
        <taxon>Bacillati</taxon>
        <taxon>Actinomycetota</taxon>
        <taxon>Actinomycetes</taxon>
        <taxon>Propionibacteriales</taxon>
        <taxon>Nocardioidaceae</taxon>
        <taxon>Nocardioides</taxon>
    </lineage>
</organism>
<accession>A0A6L7EZ60</accession>
<dbReference type="InterPro" id="IPR024478">
    <property type="entry name" value="HlyB_4HB_MCP"/>
</dbReference>
<dbReference type="Pfam" id="PF00015">
    <property type="entry name" value="MCPsignal"/>
    <property type="match status" value="1"/>
</dbReference>
<evidence type="ECO:0000256" key="3">
    <source>
        <dbReference type="ARBA" id="ARBA00023224"/>
    </source>
</evidence>
<dbReference type="SUPFAM" id="SSF58104">
    <property type="entry name" value="Methyl-accepting chemotaxis protein (MCP) signaling domain"/>
    <property type="match status" value="1"/>
</dbReference>
<dbReference type="Gene3D" id="1.10.287.950">
    <property type="entry name" value="Methyl-accepting chemotaxis protein"/>
    <property type="match status" value="1"/>
</dbReference>
<evidence type="ECO:0000256" key="1">
    <source>
        <dbReference type="ARBA" id="ARBA00022692"/>
    </source>
</evidence>
<keyword evidence="11" id="KW-1185">Reference proteome</keyword>
<evidence type="ECO:0000256" key="4">
    <source>
        <dbReference type="ARBA" id="ARBA00029447"/>
    </source>
</evidence>
<dbReference type="PROSITE" id="PS50885">
    <property type="entry name" value="HAMP"/>
    <property type="match status" value="1"/>
</dbReference>
<comment type="similarity">
    <text evidence="4">Belongs to the methyl-accepting chemotaxis (MCP) protein family.</text>
</comment>
<evidence type="ECO:0000256" key="6">
    <source>
        <dbReference type="SAM" id="MobiDB-lite"/>
    </source>
</evidence>
<dbReference type="GO" id="GO:0007165">
    <property type="term" value="P:signal transduction"/>
    <property type="evidence" value="ECO:0007669"/>
    <property type="project" value="UniProtKB-KW"/>
</dbReference>
<sequence>MTGPSGHGAIVSTTSPPTDARARRGLGIRTKLLLIGLAGVLGTVAVGAVGIQNSRASTRSAERVAVATRAVEGIKDIAFYNGDITGWQLAYMLDARRISPAAAIAADNENRVGFLEAESALQDALDSVPRSFMTDEEVATFDQMRTRWQDYFDADEQMVAAYAAGGPQAVENAEQLFDELAYSIYFEIVDATTALSTAWTERADEIGAQARADSASARTIVLVAMALVALVVGAVALLVAGRILGALHAVRRALRSLAAGDLTVAAEVRTRDELAEMAADFEAARSSIARIVGTVSTSATAVAAASQELSASSAQIAAGAEETSVQAGVVAGAADEVSGNVRTVAAGADQMGASIREIAQSAEVAAQVASEAVRSVDATTETVARLGVSSQEIGDVVKVITSIAEQTNLLALNATIEAARAGDAGKGFAVVAHEVKELAQGTARATEDIACRVETIQGDTARAVAAIAEISSIIASINDHQLTIASAVEEQTATTQEMSRNVADASGGSEEIARNIAGVSEAASSTTQAVSRTLETVDELARTSGQLRAELSRFVLA</sequence>
<reference evidence="10 11" key="1">
    <citation type="submission" date="2019-12" db="EMBL/GenBank/DDBJ databases">
        <authorList>
            <person name="Kun Z."/>
        </authorList>
    </citation>
    <scope>NUCLEOTIDE SEQUENCE [LARGE SCALE GENOMIC DNA]</scope>
    <source>
        <strain evidence="10 11">YIM 123512</strain>
    </source>
</reference>
<keyword evidence="3 5" id="KW-0807">Transducer</keyword>
<evidence type="ECO:0000256" key="2">
    <source>
        <dbReference type="ARBA" id="ARBA00022989"/>
    </source>
</evidence>
<dbReference type="CDD" id="cd06225">
    <property type="entry name" value="HAMP"/>
    <property type="match status" value="1"/>
</dbReference>
<dbReference type="Proteomes" id="UP000473325">
    <property type="component" value="Unassembled WGS sequence"/>
</dbReference>
<dbReference type="Pfam" id="PF00672">
    <property type="entry name" value="HAMP"/>
    <property type="match status" value="1"/>
</dbReference>
<evidence type="ECO:0000256" key="7">
    <source>
        <dbReference type="SAM" id="Phobius"/>
    </source>
</evidence>
<keyword evidence="7" id="KW-0472">Membrane</keyword>
<dbReference type="PANTHER" id="PTHR32089:SF112">
    <property type="entry name" value="LYSOZYME-LIKE PROTEIN-RELATED"/>
    <property type="match status" value="1"/>
</dbReference>
<feature type="transmembrane region" description="Helical" evidence="7">
    <location>
        <begin position="220"/>
        <end position="245"/>
    </location>
</feature>
<evidence type="ECO:0000313" key="11">
    <source>
        <dbReference type="Proteomes" id="UP000473325"/>
    </source>
</evidence>
<gene>
    <name evidence="10" type="ORF">GRQ65_04835</name>
</gene>
<proteinExistence type="inferred from homology"/>
<evidence type="ECO:0000259" key="8">
    <source>
        <dbReference type="PROSITE" id="PS50111"/>
    </source>
</evidence>
<feature type="domain" description="Methyl-accepting transducer" evidence="8">
    <location>
        <begin position="298"/>
        <end position="538"/>
    </location>
</feature>
<dbReference type="Pfam" id="PF12729">
    <property type="entry name" value="4HB_MCP_1"/>
    <property type="match status" value="1"/>
</dbReference>
<dbReference type="SMART" id="SM00304">
    <property type="entry name" value="HAMP"/>
    <property type="match status" value="1"/>
</dbReference>
<dbReference type="PROSITE" id="PS50111">
    <property type="entry name" value="CHEMOTAXIS_TRANSDUC_2"/>
    <property type="match status" value="1"/>
</dbReference>
<dbReference type="GO" id="GO:0016020">
    <property type="term" value="C:membrane"/>
    <property type="evidence" value="ECO:0007669"/>
    <property type="project" value="InterPro"/>
</dbReference>
<keyword evidence="1 7" id="KW-0812">Transmembrane</keyword>